<dbReference type="PANTHER" id="PTHR31569:SF4">
    <property type="entry name" value="SWIM-TYPE DOMAIN-CONTAINING PROTEIN"/>
    <property type="match status" value="1"/>
</dbReference>
<dbReference type="Proteomes" id="UP001652625">
    <property type="component" value="Chromosome 06"/>
</dbReference>
<dbReference type="RefSeq" id="XP_065654614.1">
    <property type="nucleotide sequence ID" value="XM_065798542.1"/>
</dbReference>
<name>A0ABM4BZD3_HYDVU</name>
<organism evidence="2 3">
    <name type="scientific">Hydra vulgaris</name>
    <name type="common">Hydra</name>
    <name type="synonym">Hydra attenuata</name>
    <dbReference type="NCBI Taxonomy" id="6087"/>
    <lineage>
        <taxon>Eukaryota</taxon>
        <taxon>Metazoa</taxon>
        <taxon>Cnidaria</taxon>
        <taxon>Hydrozoa</taxon>
        <taxon>Hydroidolina</taxon>
        <taxon>Anthoathecata</taxon>
        <taxon>Aplanulata</taxon>
        <taxon>Hydridae</taxon>
        <taxon>Hydra</taxon>
    </lineage>
</organism>
<dbReference type="GeneID" id="136081241"/>
<keyword evidence="2" id="KW-1185">Reference proteome</keyword>
<dbReference type="InterPro" id="IPR052579">
    <property type="entry name" value="Zinc_finger_SWIM"/>
</dbReference>
<reference evidence="3" key="1">
    <citation type="submission" date="2025-08" db="UniProtKB">
        <authorList>
            <consortium name="RefSeq"/>
        </authorList>
    </citation>
    <scope>IDENTIFICATION</scope>
</reference>
<protein>
    <submittedName>
        <fullName evidence="3">Uncharacterized protein LOC136081241</fullName>
    </submittedName>
</protein>
<dbReference type="PANTHER" id="PTHR31569">
    <property type="entry name" value="SWIM-TYPE DOMAIN-CONTAINING PROTEIN"/>
    <property type="match status" value="1"/>
</dbReference>
<sequence length="271" mass="30933">MWSSSEQLELLSQYGDVILMDSTFKVNSQGFPLFTLLVTDAFGIGQPVAHCLLQREDIPSISEFLVWLKEGLNKAIFVIDKDSAEIGAIRNTFPGSSIFLCRFHMLKAFLEELNKHKFPEERRSKIYGIFENMVKCSSQDEYDVLVKEFEYAGSELSYYFNCNWNTVSMIPMFAGYTRIGKLHLDNHTTNRLECFHAKIKKVINSSKIKMSFLVEKLLSIAIIRSVETKHSYFNATMKTPIKIPNELSDAVAKVSSYALKNGEATILHEIQ</sequence>
<dbReference type="InterPro" id="IPR048324">
    <property type="entry name" value="ZSWIM1-3_RNaseH-like"/>
</dbReference>
<proteinExistence type="predicted"/>
<gene>
    <name evidence="3" type="primary">LOC136081241</name>
</gene>
<evidence type="ECO:0000313" key="2">
    <source>
        <dbReference type="Proteomes" id="UP001652625"/>
    </source>
</evidence>
<evidence type="ECO:0000313" key="3">
    <source>
        <dbReference type="RefSeq" id="XP_065654614.1"/>
    </source>
</evidence>
<feature type="domain" description="ZSWIM1/3 RNaseH-like" evidence="1">
    <location>
        <begin position="3"/>
        <end position="98"/>
    </location>
</feature>
<accession>A0ABM4BZD3</accession>
<dbReference type="Pfam" id="PF21056">
    <property type="entry name" value="ZSWIM1-3_RNaseH-like"/>
    <property type="match status" value="1"/>
</dbReference>
<evidence type="ECO:0000259" key="1">
    <source>
        <dbReference type="Pfam" id="PF21056"/>
    </source>
</evidence>